<dbReference type="InterPro" id="IPR036388">
    <property type="entry name" value="WH-like_DNA-bd_sf"/>
</dbReference>
<accession>A0A2Z4JCT9</accession>
<dbReference type="EMBL" id="CP030073">
    <property type="protein sequence ID" value="AWW42949.1"/>
    <property type="molecule type" value="Genomic_DNA"/>
</dbReference>
<keyword evidence="3" id="KW-0804">Transcription</keyword>
<evidence type="ECO:0000313" key="5">
    <source>
        <dbReference type="EMBL" id="AWW42949.1"/>
    </source>
</evidence>
<dbReference type="PANTHER" id="PTHR42756">
    <property type="entry name" value="TRANSCRIPTIONAL REGULATOR, MARR"/>
    <property type="match status" value="1"/>
</dbReference>
<evidence type="ECO:0000256" key="3">
    <source>
        <dbReference type="ARBA" id="ARBA00023163"/>
    </source>
</evidence>
<dbReference type="GO" id="GO:0003677">
    <property type="term" value="F:DNA binding"/>
    <property type="evidence" value="ECO:0007669"/>
    <property type="project" value="UniProtKB-KW"/>
</dbReference>
<feature type="domain" description="HTH marR-type" evidence="4">
    <location>
        <begin position="79"/>
        <end position="213"/>
    </location>
</feature>
<dbReference type="Proteomes" id="UP000249616">
    <property type="component" value="Chromosome"/>
</dbReference>
<reference evidence="5 6" key="1">
    <citation type="journal article" date="2019" name="Int. J. Syst. Evol. Microbiol.">
        <title>Streptomyces cadmiisoli sp. nov., a novel actinomycete isolated from cadmium-contaminated soil.</title>
        <authorList>
            <person name="Li K."/>
            <person name="Tang X."/>
            <person name="Zhao J."/>
            <person name="Guo Y."/>
            <person name="Tang Y."/>
            <person name="Gao J."/>
        </authorList>
    </citation>
    <scope>NUCLEOTIDE SEQUENCE [LARGE SCALE GENOMIC DNA]</scope>
    <source>
        <strain evidence="5 6">ZFG47</strain>
    </source>
</reference>
<dbReference type="Pfam" id="PF01047">
    <property type="entry name" value="MarR"/>
    <property type="match status" value="1"/>
</dbReference>
<evidence type="ECO:0000256" key="1">
    <source>
        <dbReference type="ARBA" id="ARBA00023015"/>
    </source>
</evidence>
<gene>
    <name evidence="5" type="ORF">DN051_39010</name>
</gene>
<dbReference type="SUPFAM" id="SSF46785">
    <property type="entry name" value="Winged helix' DNA-binding domain"/>
    <property type="match status" value="1"/>
</dbReference>
<dbReference type="PRINTS" id="PR00598">
    <property type="entry name" value="HTHMARR"/>
</dbReference>
<name>A0A2Z4JCT9_9ACTN</name>
<evidence type="ECO:0000259" key="4">
    <source>
        <dbReference type="PROSITE" id="PS50995"/>
    </source>
</evidence>
<sequence length="213" mass="24170">MRRLSIESATSRRYRRSSSSSAIGIASVWSIRHPPSHETTLRIRTFAYEDTLVAQAPLTSPQRTHLREASLTDIPHSLTDAPLHLLRRALQAYTAQWQRLYPQLTPPQASVLLTLRDRPSISQTHLGELTAIDGATLTPLLRSLEERGYLSRRVDEHNRRRKLVELTKHGADVVEQAQRIAARTDEIMLADLTQEQRRNLMTTLATLAGLTKR</sequence>
<dbReference type="PROSITE" id="PS50995">
    <property type="entry name" value="HTH_MARR_2"/>
    <property type="match status" value="1"/>
</dbReference>
<dbReference type="AlphaFoldDB" id="A0A2Z4JCT9"/>
<evidence type="ECO:0000313" key="6">
    <source>
        <dbReference type="Proteomes" id="UP000249616"/>
    </source>
</evidence>
<protein>
    <recommendedName>
        <fullName evidence="4">HTH marR-type domain-containing protein</fullName>
    </recommendedName>
</protein>
<dbReference type="GO" id="GO:0003700">
    <property type="term" value="F:DNA-binding transcription factor activity"/>
    <property type="evidence" value="ECO:0007669"/>
    <property type="project" value="InterPro"/>
</dbReference>
<dbReference type="InterPro" id="IPR036390">
    <property type="entry name" value="WH_DNA-bd_sf"/>
</dbReference>
<dbReference type="KEGG" id="scad:DN051_39010"/>
<keyword evidence="6" id="KW-1185">Reference proteome</keyword>
<evidence type="ECO:0000256" key="2">
    <source>
        <dbReference type="ARBA" id="ARBA00023125"/>
    </source>
</evidence>
<proteinExistence type="predicted"/>
<organism evidence="5 6">
    <name type="scientific">Streptomyces cadmiisoli</name>
    <dbReference type="NCBI Taxonomy" id="2184053"/>
    <lineage>
        <taxon>Bacteria</taxon>
        <taxon>Bacillati</taxon>
        <taxon>Actinomycetota</taxon>
        <taxon>Actinomycetes</taxon>
        <taxon>Kitasatosporales</taxon>
        <taxon>Streptomycetaceae</taxon>
        <taxon>Streptomyces</taxon>
        <taxon>Streptomyces aurantiacus group</taxon>
    </lineage>
</organism>
<dbReference type="SMART" id="SM00347">
    <property type="entry name" value="HTH_MARR"/>
    <property type="match status" value="1"/>
</dbReference>
<dbReference type="InterPro" id="IPR000835">
    <property type="entry name" value="HTH_MarR-typ"/>
</dbReference>
<dbReference type="PANTHER" id="PTHR42756:SF1">
    <property type="entry name" value="TRANSCRIPTIONAL REPRESSOR OF EMRAB OPERON"/>
    <property type="match status" value="1"/>
</dbReference>
<dbReference type="Gene3D" id="1.10.10.10">
    <property type="entry name" value="Winged helix-like DNA-binding domain superfamily/Winged helix DNA-binding domain"/>
    <property type="match status" value="1"/>
</dbReference>
<keyword evidence="2" id="KW-0238">DNA-binding</keyword>
<keyword evidence="1" id="KW-0805">Transcription regulation</keyword>